<dbReference type="AlphaFoldDB" id="A0A3M7KU90"/>
<accession>A0A3M7KU90</accession>
<dbReference type="InterPro" id="IPR039382">
    <property type="entry name" value="DEGP1/8_PDZ_dom"/>
</dbReference>
<sequence>MRDFEMDLTVIDIRCWDLVSDWAAWTGVYRELARSMVPTSLAHQAVPLSHGRPRPRGPHSSPCGRPARGRADRLQAVPRASSDGQGSALSHLLQHGIAGLASLALLGSPALAPPASQATTFLTSDETSTVNLFQASKPGVVRDTFTLNMLEVPQGAGSGMVWDAQGHIVTNYHVIRGASEVLVTMTGGEDYPATVVGVDQDRDVAVLQLQGLPAEKSVTPLKIGSSANLKVGQRVFAIGNPFGLDHTLTTGVISGTGREIPGATGRPIQDVIQTDAAINPGNSGGPLLDSGGELIGWGGGGVNTAIYSPSGANSGVGFAIPVDIVRSSVDQIVRFGRVTRPMLGIAFAPEQSAEQLGVRGVLVLDARKGSPADEAGIKGTSRDEYGRLVLGDIIISIDGARVKTGSDLFRALDKRSVGDALDVEVLRGNDRSHVAITLAASNT</sequence>
<dbReference type="SMART" id="SM00228">
    <property type="entry name" value="PDZ"/>
    <property type="match status" value="1"/>
</dbReference>
<dbReference type="EMBL" id="QOKY01000185">
    <property type="protein sequence ID" value="RMZ53917.1"/>
    <property type="molecule type" value="Genomic_DNA"/>
</dbReference>
<evidence type="ECO:0000256" key="1">
    <source>
        <dbReference type="ARBA" id="ARBA00010541"/>
    </source>
</evidence>
<dbReference type="Pfam" id="PF13365">
    <property type="entry name" value="Trypsin_2"/>
    <property type="match status" value="1"/>
</dbReference>
<dbReference type="InterPro" id="IPR051201">
    <property type="entry name" value="Chloro_Bact_Ser_Proteases"/>
</dbReference>
<dbReference type="GO" id="GO:0004252">
    <property type="term" value="F:serine-type endopeptidase activity"/>
    <property type="evidence" value="ECO:0007669"/>
    <property type="project" value="InterPro"/>
</dbReference>
<name>A0A3M7KU90_AUXPR</name>
<comment type="caution">
    <text evidence="6">The sequence shown here is derived from an EMBL/GenBank/DDBJ whole genome shotgun (WGS) entry which is preliminary data.</text>
</comment>
<dbReference type="Proteomes" id="UP000279271">
    <property type="component" value="Unassembled WGS sequence"/>
</dbReference>
<dbReference type="SUPFAM" id="SSF50156">
    <property type="entry name" value="PDZ domain-like"/>
    <property type="match status" value="1"/>
</dbReference>
<protein>
    <recommendedName>
        <fullName evidence="5">PDZ domain-containing protein</fullName>
    </recommendedName>
</protein>
<evidence type="ECO:0000313" key="7">
    <source>
        <dbReference type="Proteomes" id="UP000279271"/>
    </source>
</evidence>
<keyword evidence="2" id="KW-0645">Protease</keyword>
<dbReference type="Pfam" id="PF13180">
    <property type="entry name" value="PDZ_2"/>
    <property type="match status" value="1"/>
</dbReference>
<dbReference type="InterPro" id="IPR001478">
    <property type="entry name" value="PDZ"/>
</dbReference>
<dbReference type="Gene3D" id="2.30.42.10">
    <property type="match status" value="1"/>
</dbReference>
<dbReference type="SUPFAM" id="SSF50494">
    <property type="entry name" value="Trypsin-like serine proteases"/>
    <property type="match status" value="1"/>
</dbReference>
<dbReference type="PROSITE" id="PS50106">
    <property type="entry name" value="PDZ"/>
    <property type="match status" value="1"/>
</dbReference>
<feature type="domain" description="PDZ" evidence="5">
    <location>
        <begin position="332"/>
        <end position="403"/>
    </location>
</feature>
<proteinExistence type="inferred from homology"/>
<evidence type="ECO:0000256" key="4">
    <source>
        <dbReference type="SAM" id="MobiDB-lite"/>
    </source>
</evidence>
<evidence type="ECO:0000256" key="3">
    <source>
        <dbReference type="ARBA" id="ARBA00022801"/>
    </source>
</evidence>
<keyword evidence="3" id="KW-0378">Hydrolase</keyword>
<dbReference type="Gene3D" id="2.40.10.120">
    <property type="match status" value="1"/>
</dbReference>
<evidence type="ECO:0000256" key="2">
    <source>
        <dbReference type="ARBA" id="ARBA00022670"/>
    </source>
</evidence>
<comment type="similarity">
    <text evidence="1">Belongs to the peptidase S1C family.</text>
</comment>
<dbReference type="GO" id="GO:0006508">
    <property type="term" value="P:proteolysis"/>
    <property type="evidence" value="ECO:0007669"/>
    <property type="project" value="UniProtKB-KW"/>
</dbReference>
<dbReference type="PRINTS" id="PR00834">
    <property type="entry name" value="PROTEASES2C"/>
</dbReference>
<dbReference type="InterPro" id="IPR036034">
    <property type="entry name" value="PDZ_sf"/>
</dbReference>
<gene>
    <name evidence="6" type="ORF">APUTEX25_004942</name>
</gene>
<organism evidence="6 7">
    <name type="scientific">Auxenochlorella protothecoides</name>
    <name type="common">Green microalga</name>
    <name type="synonym">Chlorella protothecoides</name>
    <dbReference type="NCBI Taxonomy" id="3075"/>
    <lineage>
        <taxon>Eukaryota</taxon>
        <taxon>Viridiplantae</taxon>
        <taxon>Chlorophyta</taxon>
        <taxon>core chlorophytes</taxon>
        <taxon>Trebouxiophyceae</taxon>
        <taxon>Chlorellales</taxon>
        <taxon>Chlorellaceae</taxon>
        <taxon>Auxenochlorella</taxon>
    </lineage>
</organism>
<feature type="region of interest" description="Disordered" evidence="4">
    <location>
        <begin position="45"/>
        <end position="87"/>
    </location>
</feature>
<dbReference type="CDD" id="cd00990">
    <property type="entry name" value="cpPDZ_AtDEGP1-like"/>
    <property type="match status" value="1"/>
</dbReference>
<dbReference type="InterPro" id="IPR009003">
    <property type="entry name" value="Peptidase_S1_PA"/>
</dbReference>
<dbReference type="InterPro" id="IPR001940">
    <property type="entry name" value="Peptidase_S1C"/>
</dbReference>
<reference evidence="7" key="1">
    <citation type="journal article" date="2018" name="Algal Res.">
        <title>Characterization of plant carbon substrate utilization by Auxenochlorella protothecoides.</title>
        <authorList>
            <person name="Vogler B.W."/>
            <person name="Starkenburg S.R."/>
            <person name="Sudasinghe N."/>
            <person name="Schambach J.Y."/>
            <person name="Rollin J.A."/>
            <person name="Pattathil S."/>
            <person name="Barry A.N."/>
        </authorList>
    </citation>
    <scope>NUCLEOTIDE SEQUENCE [LARGE SCALE GENOMIC DNA]</scope>
    <source>
        <strain evidence="7">UTEX 25</strain>
    </source>
</reference>
<dbReference type="PANTHER" id="PTHR43343:SF2">
    <property type="entry name" value="PDZ DOMAIN-CONTAINING PROTEIN"/>
    <property type="match status" value="1"/>
</dbReference>
<dbReference type="PANTHER" id="PTHR43343">
    <property type="entry name" value="PEPTIDASE S12"/>
    <property type="match status" value="1"/>
</dbReference>
<evidence type="ECO:0000313" key="6">
    <source>
        <dbReference type="EMBL" id="RMZ53917.1"/>
    </source>
</evidence>
<evidence type="ECO:0000259" key="5">
    <source>
        <dbReference type="PROSITE" id="PS50106"/>
    </source>
</evidence>